<sequence>MLNYLQWFIMAVVSVSVTVQGSNEELLVAANLHRADGSYESYDQNLATVTETDEGFVDSTTPGTGTTHDRALFKETPIMDAITIVWYLATFIALISFFLVMACADRNRCRSRKPAQEELTPPPTPAPSYRQFAPPNYDTLVFEKDNDSIFIIPYDARIESEHQRNAESLANDLEEIIVQPNVSNDHVPTSDIRNEEDGDAGSDTTSVPAVSSSAC</sequence>
<evidence type="ECO:0000256" key="1">
    <source>
        <dbReference type="SAM" id="MobiDB-lite"/>
    </source>
</evidence>
<evidence type="ECO:0000313" key="5">
    <source>
        <dbReference type="EnsemblMetazoa" id="ASIC021246-PA"/>
    </source>
</evidence>
<gene>
    <name evidence="4" type="ORF">ZHAS_00021246</name>
</gene>
<dbReference type="EMBL" id="ATLV01026273">
    <property type="status" value="NOT_ANNOTATED_CDS"/>
    <property type="molecule type" value="Genomic_DNA"/>
</dbReference>
<dbReference type="VEuPathDB" id="VectorBase:ASIS021847"/>
<evidence type="ECO:0000313" key="6">
    <source>
        <dbReference type="Proteomes" id="UP000030765"/>
    </source>
</evidence>
<keyword evidence="2" id="KW-1133">Transmembrane helix</keyword>
<evidence type="ECO:0000313" key="4">
    <source>
        <dbReference type="EMBL" id="KFB52966.1"/>
    </source>
</evidence>
<reference evidence="5" key="2">
    <citation type="submission" date="2020-05" db="UniProtKB">
        <authorList>
            <consortium name="EnsemblMetazoa"/>
        </authorList>
    </citation>
    <scope>IDENTIFICATION</scope>
</reference>
<proteinExistence type="predicted"/>
<evidence type="ECO:0000256" key="2">
    <source>
        <dbReference type="SAM" id="Phobius"/>
    </source>
</evidence>
<feature type="transmembrane region" description="Helical" evidence="2">
    <location>
        <begin position="84"/>
        <end position="104"/>
    </location>
</feature>
<dbReference type="OrthoDB" id="8069116at2759"/>
<keyword evidence="6" id="KW-1185">Reference proteome</keyword>
<name>A0A084WRX2_ANOSI</name>
<protein>
    <submittedName>
        <fullName evidence="4">AGAP005241-PA-like protein</fullName>
    </submittedName>
</protein>
<dbReference type="EMBL" id="KE525409">
    <property type="protein sequence ID" value="KFB52966.1"/>
    <property type="molecule type" value="Genomic_DNA"/>
</dbReference>
<feature type="region of interest" description="Disordered" evidence="1">
    <location>
        <begin position="112"/>
        <end position="131"/>
    </location>
</feature>
<organism evidence="4">
    <name type="scientific">Anopheles sinensis</name>
    <name type="common">Mosquito</name>
    <dbReference type="NCBI Taxonomy" id="74873"/>
    <lineage>
        <taxon>Eukaryota</taxon>
        <taxon>Metazoa</taxon>
        <taxon>Ecdysozoa</taxon>
        <taxon>Arthropoda</taxon>
        <taxon>Hexapoda</taxon>
        <taxon>Insecta</taxon>
        <taxon>Pterygota</taxon>
        <taxon>Neoptera</taxon>
        <taxon>Endopterygota</taxon>
        <taxon>Diptera</taxon>
        <taxon>Nematocera</taxon>
        <taxon>Culicoidea</taxon>
        <taxon>Culicidae</taxon>
        <taxon>Anophelinae</taxon>
        <taxon>Anopheles</taxon>
    </lineage>
</organism>
<feature type="compositionally biased region" description="Polar residues" evidence="1">
    <location>
        <begin position="202"/>
        <end position="215"/>
    </location>
</feature>
<dbReference type="VEuPathDB" id="VectorBase:ASIC021246"/>
<dbReference type="Proteomes" id="UP000030765">
    <property type="component" value="Unassembled WGS sequence"/>
</dbReference>
<reference evidence="4 6" key="1">
    <citation type="journal article" date="2014" name="BMC Genomics">
        <title>Genome sequence of Anopheles sinensis provides insight into genetics basis of mosquito competence for malaria parasites.</title>
        <authorList>
            <person name="Zhou D."/>
            <person name="Zhang D."/>
            <person name="Ding G."/>
            <person name="Shi L."/>
            <person name="Hou Q."/>
            <person name="Ye Y."/>
            <person name="Xu Y."/>
            <person name="Zhou H."/>
            <person name="Xiong C."/>
            <person name="Li S."/>
            <person name="Yu J."/>
            <person name="Hong S."/>
            <person name="Yu X."/>
            <person name="Zou P."/>
            <person name="Chen C."/>
            <person name="Chang X."/>
            <person name="Wang W."/>
            <person name="Lv Y."/>
            <person name="Sun Y."/>
            <person name="Ma L."/>
            <person name="Shen B."/>
            <person name="Zhu C."/>
        </authorList>
    </citation>
    <scope>NUCLEOTIDE SEQUENCE [LARGE SCALE GENOMIC DNA]</scope>
</reference>
<dbReference type="AlphaFoldDB" id="A0A084WRX2"/>
<keyword evidence="2" id="KW-0812">Transmembrane</keyword>
<feature type="region of interest" description="Disordered" evidence="1">
    <location>
        <begin position="180"/>
        <end position="215"/>
    </location>
</feature>
<keyword evidence="3" id="KW-0732">Signal</keyword>
<dbReference type="EnsemblMetazoa" id="ASIC021246-RA">
    <property type="protein sequence ID" value="ASIC021246-PA"/>
    <property type="gene ID" value="ASIC021246"/>
</dbReference>
<evidence type="ECO:0000256" key="3">
    <source>
        <dbReference type="SAM" id="SignalP"/>
    </source>
</evidence>
<feature type="signal peptide" evidence="3">
    <location>
        <begin position="1"/>
        <end position="21"/>
    </location>
</feature>
<accession>A0A084WRX2</accession>
<feature type="chain" id="PRO_5001785220" evidence="3">
    <location>
        <begin position="22"/>
        <end position="215"/>
    </location>
</feature>
<keyword evidence="2" id="KW-0472">Membrane</keyword>